<dbReference type="InterPro" id="IPR005502">
    <property type="entry name" value="Ribosyl_crysJ1"/>
</dbReference>
<organism evidence="2 3">
    <name type="scientific">Hominenteromicrobium mulieris</name>
    <dbReference type="NCBI Taxonomy" id="2885357"/>
    <lineage>
        <taxon>Bacteria</taxon>
        <taxon>Bacillati</taxon>
        <taxon>Bacillota</taxon>
        <taxon>Clostridia</taxon>
        <taxon>Eubacteriales</taxon>
        <taxon>Oscillospiraceae</taxon>
        <taxon>Hominenteromicrobium</taxon>
    </lineage>
</organism>
<dbReference type="AlphaFoldDB" id="A0AAE3DGV3"/>
<dbReference type="Gene3D" id="1.10.4080.10">
    <property type="entry name" value="ADP-ribosylation/Crystallin J1"/>
    <property type="match status" value="1"/>
</dbReference>
<evidence type="ECO:0000313" key="3">
    <source>
        <dbReference type="Proteomes" id="UP001199424"/>
    </source>
</evidence>
<gene>
    <name evidence="2" type="ORF">LKD31_04280</name>
</gene>
<feature type="binding site" evidence="1">
    <location>
        <position position="37"/>
    </location>
    <ligand>
        <name>Mg(2+)</name>
        <dbReference type="ChEBI" id="CHEBI:18420"/>
        <label>1</label>
    </ligand>
</feature>
<dbReference type="PANTHER" id="PTHR16222:SF12">
    <property type="entry name" value="ADP-RIBOSYLGLYCOHYDROLASE-RELATED"/>
    <property type="match status" value="1"/>
</dbReference>
<proteinExistence type="predicted"/>
<comment type="cofactor">
    <cofactor evidence="1">
        <name>Mg(2+)</name>
        <dbReference type="ChEBI" id="CHEBI:18420"/>
    </cofactor>
    <text evidence="1">Binds 2 magnesium ions per subunit.</text>
</comment>
<accession>A0AAE3DGV3</accession>
<dbReference type="InterPro" id="IPR036705">
    <property type="entry name" value="Ribosyl_crysJ1_sf"/>
</dbReference>
<keyword evidence="1" id="KW-0460">Magnesium</keyword>
<dbReference type="RefSeq" id="WP_308448765.1">
    <property type="nucleotide sequence ID" value="NZ_JAJEQC010000003.1"/>
</dbReference>
<dbReference type="Proteomes" id="UP001199424">
    <property type="component" value="Unassembled WGS sequence"/>
</dbReference>
<dbReference type="EMBL" id="JAJEQC010000003">
    <property type="protein sequence ID" value="MCC2136233.1"/>
    <property type="molecule type" value="Genomic_DNA"/>
</dbReference>
<dbReference type="SUPFAM" id="SSF101478">
    <property type="entry name" value="ADP-ribosylglycohydrolase"/>
    <property type="match status" value="1"/>
</dbReference>
<comment type="caution">
    <text evidence="2">The sequence shown here is derived from an EMBL/GenBank/DDBJ whole genome shotgun (WGS) entry which is preliminary data.</text>
</comment>
<feature type="binding site" evidence="1">
    <location>
        <position position="39"/>
    </location>
    <ligand>
        <name>Mg(2+)</name>
        <dbReference type="ChEBI" id="CHEBI:18420"/>
        <label>1</label>
    </ligand>
</feature>
<feature type="binding site" evidence="1">
    <location>
        <position position="213"/>
    </location>
    <ligand>
        <name>Mg(2+)</name>
        <dbReference type="ChEBI" id="CHEBI:18420"/>
        <label>1</label>
    </ligand>
</feature>
<keyword evidence="1" id="KW-0479">Metal-binding</keyword>
<dbReference type="Pfam" id="PF03747">
    <property type="entry name" value="ADP_ribosyl_GH"/>
    <property type="match status" value="1"/>
</dbReference>
<dbReference type="GO" id="GO:0046872">
    <property type="term" value="F:metal ion binding"/>
    <property type="evidence" value="ECO:0007669"/>
    <property type="project" value="UniProtKB-KW"/>
</dbReference>
<evidence type="ECO:0000256" key="1">
    <source>
        <dbReference type="PIRSR" id="PIRSR605502-1"/>
    </source>
</evidence>
<dbReference type="InterPro" id="IPR050792">
    <property type="entry name" value="ADP-ribosylglycohydrolase"/>
</dbReference>
<sequence length="263" mass="29918">MTGAILGDIAGSRFEFSKPSGFNYKKVELFGNNCFFTDDTVLTIATKYALLNDVSYAKAYGKFGRMYRDVGYGTMFQRWLDGHAETGYGSFGNGAAMRVSYIAYHFDTLEKVEEEAKNSAMCTHNHIEGLKAAVATAGLIYLALHGERKKDLKKYFNKEFEYPVHKPLWAYRPKAKFDATAEGTMPLAFRCFMESEDWESCIRNVFSVKCDTDTVACIAGGIAGAYYKRTVENEKDLLKRYLIKPDKRKVGEFDRFLYDWATK</sequence>
<protein>
    <submittedName>
        <fullName evidence="2">ADP-ribosylglycohydrolase family protein</fullName>
    </submittedName>
</protein>
<keyword evidence="3" id="KW-1185">Reference proteome</keyword>
<dbReference type="PANTHER" id="PTHR16222">
    <property type="entry name" value="ADP-RIBOSYLGLYCOHYDROLASE"/>
    <property type="match status" value="1"/>
</dbReference>
<name>A0AAE3DGV3_9FIRM</name>
<reference evidence="2" key="1">
    <citation type="submission" date="2021-10" db="EMBL/GenBank/DDBJ databases">
        <title>Anaerobic single-cell dispensing facilitates the cultivation of human gut bacteria.</title>
        <authorList>
            <person name="Afrizal A."/>
        </authorList>
    </citation>
    <scope>NUCLEOTIDE SEQUENCE</scope>
    <source>
        <strain evidence="2">CLA-AA-H250</strain>
    </source>
</reference>
<feature type="binding site" evidence="1">
    <location>
        <position position="38"/>
    </location>
    <ligand>
        <name>Mg(2+)</name>
        <dbReference type="ChEBI" id="CHEBI:18420"/>
        <label>1</label>
    </ligand>
</feature>
<evidence type="ECO:0000313" key="2">
    <source>
        <dbReference type="EMBL" id="MCC2136233.1"/>
    </source>
</evidence>
<feature type="binding site" evidence="1">
    <location>
        <position position="214"/>
    </location>
    <ligand>
        <name>Mg(2+)</name>
        <dbReference type="ChEBI" id="CHEBI:18420"/>
        <label>1</label>
    </ligand>
</feature>
<feature type="binding site" evidence="1">
    <location>
        <position position="211"/>
    </location>
    <ligand>
        <name>Mg(2+)</name>
        <dbReference type="ChEBI" id="CHEBI:18420"/>
        <label>1</label>
    </ligand>
</feature>